<reference evidence="1" key="1">
    <citation type="submission" date="2010-06" db="EMBL/GenBank/DDBJ databases">
        <authorList>
            <person name="Muzny D."/>
            <person name="Qin X."/>
            <person name="Buhay C."/>
            <person name="Dugan-Rocha S."/>
            <person name="Ding Y."/>
            <person name="Chen G."/>
            <person name="Hawes A."/>
            <person name="Holder M."/>
            <person name="Jhangiani S."/>
            <person name="Johnson A."/>
            <person name="Khan Z."/>
            <person name="Li Z."/>
            <person name="Liu W."/>
            <person name="Liu X."/>
            <person name="Perez L."/>
            <person name="Shen H."/>
            <person name="Wang Q."/>
            <person name="Watt J."/>
            <person name="Xi L."/>
            <person name="Xin Y."/>
            <person name="Zhou J."/>
            <person name="Deng J."/>
            <person name="Jiang H."/>
            <person name="Liu Y."/>
            <person name="Qu J."/>
            <person name="Song X.-Z."/>
            <person name="Zhang L."/>
            <person name="Villasana D."/>
            <person name="Johnson A."/>
            <person name="Liu J."/>
            <person name="Liyanage D."/>
            <person name="Lorensuhewa L."/>
            <person name="Robinson T."/>
            <person name="Song A."/>
            <person name="Song B.-B."/>
            <person name="Dinh H."/>
            <person name="Thornton R."/>
            <person name="Coyle M."/>
            <person name="Francisco L."/>
            <person name="Jackson L."/>
            <person name="Javaid M."/>
            <person name="Korchina V."/>
            <person name="Kovar C."/>
            <person name="Mata R."/>
            <person name="Mathew T."/>
            <person name="Ngo R."/>
            <person name="Nguyen L."/>
            <person name="Nguyen N."/>
            <person name="Okwuonu G."/>
            <person name="Ongeri F."/>
            <person name="Pham C."/>
            <person name="Simmons D."/>
            <person name="Wilczek-Boney K."/>
            <person name="Hale W."/>
            <person name="Jakkamsetti A."/>
            <person name="Pham P."/>
            <person name="Ruth R."/>
            <person name="San Lucas F."/>
            <person name="Warren J."/>
            <person name="Zhang J."/>
            <person name="Zhao Z."/>
            <person name="Zhou C."/>
            <person name="Zhu D."/>
            <person name="Lee S."/>
            <person name="Bess C."/>
            <person name="Blankenburg K."/>
            <person name="Forbes L."/>
            <person name="Fu Q."/>
            <person name="Gubbala S."/>
            <person name="Hirani K."/>
            <person name="Jayaseelan J.C."/>
            <person name="Lara F."/>
            <person name="Munidasa M."/>
            <person name="Palculict T."/>
            <person name="Patil S."/>
            <person name="Pu L.-L."/>
            <person name="Saada N."/>
            <person name="Tang L."/>
            <person name="Weissenberger G."/>
            <person name="Zhu Y."/>
            <person name="Hemphill L."/>
            <person name="Shang Y."/>
            <person name="Youmans B."/>
            <person name="Ayvaz T."/>
            <person name="Ross M."/>
            <person name="Santibanez J."/>
            <person name="Aqrawi P."/>
            <person name="Gross S."/>
            <person name="Joshi V."/>
            <person name="Fowler G."/>
            <person name="Nazareth L."/>
            <person name="Reid J."/>
            <person name="Worley K."/>
            <person name="Petrosino J."/>
            <person name="Highlander S."/>
            <person name="Gibbs R."/>
        </authorList>
    </citation>
    <scope>NUCLEOTIDE SEQUENCE [LARGE SCALE GENOMIC DNA]</scope>
    <source>
        <strain evidence="1">ATCC 33030</strain>
    </source>
</reference>
<dbReference type="EMBL" id="ACLJ02000003">
    <property type="protein sequence ID" value="EFK53865.1"/>
    <property type="molecule type" value="Genomic_DNA"/>
</dbReference>
<dbReference type="STRING" id="585529.HMPREF0291_11522"/>
<proteinExistence type="predicted"/>
<dbReference type="HOGENOM" id="CLU_1831795_0_0_11"/>
<evidence type="ECO:0000313" key="1">
    <source>
        <dbReference type="EMBL" id="EFK53865.1"/>
    </source>
</evidence>
<name>D7WCI4_9CORY</name>
<sequence>MALHDLDFFEVIGAFYALDADSAMDELSACPPSCWTGLAYEWKSDNASEYHQFIQYVVDVLPSHAPMGWVFSLVEEYLHPIVHLPDAVDNAAETLVRFWNAHPECRTADNERELRDYLRLLHDHPDSERVSDIARHITPR</sequence>
<dbReference type="AlphaFoldDB" id="D7WCI4"/>
<dbReference type="Proteomes" id="UP000004208">
    <property type="component" value="Unassembled WGS sequence"/>
</dbReference>
<organism evidence="1 2">
    <name type="scientific">Corynebacterium genitalium ATCC 33030</name>
    <dbReference type="NCBI Taxonomy" id="585529"/>
    <lineage>
        <taxon>Bacteria</taxon>
        <taxon>Bacillati</taxon>
        <taxon>Actinomycetota</taxon>
        <taxon>Actinomycetes</taxon>
        <taxon>Mycobacteriales</taxon>
        <taxon>Corynebacteriaceae</taxon>
        <taxon>Corynebacterium</taxon>
    </lineage>
</organism>
<dbReference type="eggNOG" id="ENOG5031JJA">
    <property type="taxonomic scope" value="Bacteria"/>
</dbReference>
<protein>
    <submittedName>
        <fullName evidence="1">Uncharacterized protein</fullName>
    </submittedName>
</protein>
<keyword evidence="2" id="KW-1185">Reference proteome</keyword>
<dbReference type="RefSeq" id="WP_005289989.1">
    <property type="nucleotide sequence ID" value="NZ_CM000961.1"/>
</dbReference>
<comment type="caution">
    <text evidence="1">The sequence shown here is derived from an EMBL/GenBank/DDBJ whole genome shotgun (WGS) entry which is preliminary data.</text>
</comment>
<accession>D7WCI4</accession>
<evidence type="ECO:0000313" key="2">
    <source>
        <dbReference type="Proteomes" id="UP000004208"/>
    </source>
</evidence>
<gene>
    <name evidence="1" type="ORF">HMPREF0291_11522</name>
</gene>
<dbReference type="OrthoDB" id="4429414at2"/>